<reference evidence="3" key="1">
    <citation type="submission" date="2019-04" db="EMBL/GenBank/DDBJ databases">
        <title>Nocardioides xinjiangensis sp. nov.</title>
        <authorList>
            <person name="Liu S."/>
        </authorList>
    </citation>
    <scope>NUCLEOTIDE SEQUENCE [LARGE SCALE GENOMIC DNA]</scope>
    <source>
        <strain evidence="3">18</strain>
    </source>
</reference>
<feature type="chain" id="PRO_5038843152" description="Surface-anchored protein" evidence="1">
    <location>
        <begin position="23"/>
        <end position="218"/>
    </location>
</feature>
<organism evidence="2 3">
    <name type="scientific">Glycomyces buryatensis</name>
    <dbReference type="NCBI Taxonomy" id="2570927"/>
    <lineage>
        <taxon>Bacteria</taxon>
        <taxon>Bacillati</taxon>
        <taxon>Actinomycetota</taxon>
        <taxon>Actinomycetes</taxon>
        <taxon>Glycomycetales</taxon>
        <taxon>Glycomycetaceae</taxon>
        <taxon>Glycomyces</taxon>
    </lineage>
</organism>
<reference evidence="2 3" key="2">
    <citation type="submission" date="2019-05" db="EMBL/GenBank/DDBJ databases">
        <title>Glycomyces buryatensis sp. nov.</title>
        <authorList>
            <person name="Nikitina E."/>
        </authorList>
    </citation>
    <scope>NUCLEOTIDE SEQUENCE [LARGE SCALE GENOMIC DNA]</scope>
    <source>
        <strain evidence="2 3">18</strain>
    </source>
</reference>
<proteinExistence type="predicted"/>
<accession>A0A4S8QMW3</accession>
<name>A0A4S8QMW3_9ACTN</name>
<dbReference type="InterPro" id="IPR022435">
    <property type="entry name" value="Surface-anchored_actinobac"/>
</dbReference>
<keyword evidence="3" id="KW-1185">Reference proteome</keyword>
<dbReference type="RefSeq" id="WP_136533344.1">
    <property type="nucleotide sequence ID" value="NZ_STGY01000016.1"/>
</dbReference>
<dbReference type="AlphaFoldDB" id="A0A4S8QMW3"/>
<sequence>MRTIAKYSTVAAAAAAVLAVVAAPAASQETSGTFTVLDQGHVDVFGLAYENGELDLHVHDEETATEYAPSEVVLAAVPESKTTVPAGAEYDFLGEEGDEMWLLSDTHVEGVLFAGWGTEEIAAGDFADDTLTITVHDASGRGDVDLYTVDGFGTPDVLFDSDAGAGSWDVGAASHGHLNWAFSEPGAYQLTVEAEGVDAATGETVSTGEVDYCFWVQA</sequence>
<dbReference type="OrthoDB" id="4424311at2"/>
<dbReference type="EMBL" id="STGY01000016">
    <property type="protein sequence ID" value="THV42779.1"/>
    <property type="molecule type" value="Genomic_DNA"/>
</dbReference>
<dbReference type="NCBIfam" id="NF038134">
    <property type="entry name" value="choice_anch_M"/>
    <property type="match status" value="1"/>
</dbReference>
<evidence type="ECO:0008006" key="4">
    <source>
        <dbReference type="Google" id="ProtNLM"/>
    </source>
</evidence>
<comment type="caution">
    <text evidence="2">The sequence shown here is derived from an EMBL/GenBank/DDBJ whole genome shotgun (WGS) entry which is preliminary data.</text>
</comment>
<evidence type="ECO:0000256" key="1">
    <source>
        <dbReference type="SAM" id="SignalP"/>
    </source>
</evidence>
<keyword evidence="1" id="KW-0732">Signal</keyword>
<gene>
    <name evidence="2" type="ORF">FAB82_04465</name>
</gene>
<protein>
    <recommendedName>
        <fullName evidence="4">Surface-anchored protein</fullName>
    </recommendedName>
</protein>
<evidence type="ECO:0000313" key="2">
    <source>
        <dbReference type="EMBL" id="THV42779.1"/>
    </source>
</evidence>
<evidence type="ECO:0000313" key="3">
    <source>
        <dbReference type="Proteomes" id="UP000308760"/>
    </source>
</evidence>
<dbReference type="Proteomes" id="UP000308760">
    <property type="component" value="Unassembled WGS sequence"/>
</dbReference>
<feature type="signal peptide" evidence="1">
    <location>
        <begin position="1"/>
        <end position="22"/>
    </location>
</feature>
<dbReference type="NCBIfam" id="TIGR03769">
    <property type="entry name" value="P_ac_wall_RPT"/>
    <property type="match status" value="1"/>
</dbReference>